<sequence>MHLKKSLYHTLKDVSLALDEKRVIIFKTMPDTVSELFSDYKYIVGEYLHFITPMRDMANMFYIFESKFPEGKIDDFIETVGALSRNNFNFNKAAQELFIHKNTLIM</sequence>
<gene>
    <name evidence="1" type="ORF">FXF36_15725</name>
</gene>
<reference evidence="2" key="1">
    <citation type="submission" date="2019-08" db="EMBL/GenBank/DDBJ databases">
        <title>Complete Genome Sequence of the Polysaccharide-Degrading Rumen Bacterium Pseudobutyrivibrio xylanivorans MA3014.</title>
        <authorList>
            <person name="Palevich N."/>
            <person name="Maclean P.H."/>
            <person name="Kelly W.J."/>
            <person name="Leahy S.C."/>
            <person name="Rakonjac J."/>
            <person name="Attwood G.T."/>
        </authorList>
    </citation>
    <scope>NUCLEOTIDE SEQUENCE [LARGE SCALE GENOMIC DNA]</scope>
    <source>
        <strain evidence="2">MA3014</strain>
    </source>
</reference>
<dbReference type="KEGG" id="pxv:FXF36_15725"/>
<accession>A0A5P6VVA6</accession>
<dbReference type="InterPro" id="IPR042070">
    <property type="entry name" value="PucR_C-HTH_sf"/>
</dbReference>
<dbReference type="RefSeq" id="WP_167511446.1">
    <property type="nucleotide sequence ID" value="NZ_CP043030.1"/>
</dbReference>
<dbReference type="Gene3D" id="1.10.10.2840">
    <property type="entry name" value="PucR C-terminal helix-turn-helix domain"/>
    <property type="match status" value="1"/>
</dbReference>
<name>A0A5P6VVA6_PSEXY</name>
<evidence type="ECO:0000313" key="2">
    <source>
        <dbReference type="Proteomes" id="UP000327030"/>
    </source>
</evidence>
<organism evidence="1 2">
    <name type="scientific">Pseudobutyrivibrio xylanivorans</name>
    <dbReference type="NCBI Taxonomy" id="185007"/>
    <lineage>
        <taxon>Bacteria</taxon>
        <taxon>Bacillati</taxon>
        <taxon>Bacillota</taxon>
        <taxon>Clostridia</taxon>
        <taxon>Lachnospirales</taxon>
        <taxon>Lachnospiraceae</taxon>
        <taxon>Pseudobutyrivibrio</taxon>
    </lineage>
</organism>
<evidence type="ECO:0000313" key="1">
    <source>
        <dbReference type="EMBL" id="QFJ56362.1"/>
    </source>
</evidence>
<dbReference type="EMBL" id="CP043030">
    <property type="protein sequence ID" value="QFJ56362.1"/>
    <property type="molecule type" value="Genomic_DNA"/>
</dbReference>
<dbReference type="AlphaFoldDB" id="A0A5P6VVA6"/>
<dbReference type="Proteomes" id="UP000327030">
    <property type="component" value="Chromosome PxyII"/>
</dbReference>
<protein>
    <submittedName>
        <fullName evidence="1">Uncharacterized protein</fullName>
    </submittedName>
</protein>
<proteinExistence type="predicted"/>